<comment type="caution">
    <text evidence="2">The sequence shown here is derived from an EMBL/GenBank/DDBJ whole genome shotgun (WGS) entry which is preliminary data.</text>
</comment>
<dbReference type="PANTHER" id="PTHR43792:SF13">
    <property type="entry name" value="ACETYLTRANSFERASE"/>
    <property type="match status" value="1"/>
</dbReference>
<dbReference type="Pfam" id="PF13302">
    <property type="entry name" value="Acetyltransf_3"/>
    <property type="match status" value="1"/>
</dbReference>
<dbReference type="Proteomes" id="UP001597510">
    <property type="component" value="Unassembled WGS sequence"/>
</dbReference>
<name>A0ABW5JB03_9BACT</name>
<reference evidence="3" key="1">
    <citation type="journal article" date="2019" name="Int. J. Syst. Evol. Microbiol.">
        <title>The Global Catalogue of Microorganisms (GCM) 10K type strain sequencing project: providing services to taxonomists for standard genome sequencing and annotation.</title>
        <authorList>
            <consortium name="The Broad Institute Genomics Platform"/>
            <consortium name="The Broad Institute Genome Sequencing Center for Infectious Disease"/>
            <person name="Wu L."/>
            <person name="Ma J."/>
        </authorList>
    </citation>
    <scope>NUCLEOTIDE SEQUENCE [LARGE SCALE GENOMIC DNA]</scope>
    <source>
        <strain evidence="3">KCTC 52344</strain>
    </source>
</reference>
<keyword evidence="3" id="KW-1185">Reference proteome</keyword>
<dbReference type="RefSeq" id="WP_340234664.1">
    <property type="nucleotide sequence ID" value="NZ_JBBEWC010000002.1"/>
</dbReference>
<proteinExistence type="predicted"/>
<dbReference type="PANTHER" id="PTHR43792">
    <property type="entry name" value="GNAT FAMILY, PUTATIVE (AFU_ORTHOLOGUE AFUA_3G00765)-RELATED-RELATED"/>
    <property type="match status" value="1"/>
</dbReference>
<dbReference type="Gene3D" id="3.40.630.30">
    <property type="match status" value="1"/>
</dbReference>
<feature type="domain" description="N-acetyltransferase" evidence="1">
    <location>
        <begin position="4"/>
        <end position="145"/>
    </location>
</feature>
<dbReference type="EMBL" id="JBHULC010000018">
    <property type="protein sequence ID" value="MFD2522394.1"/>
    <property type="molecule type" value="Genomic_DNA"/>
</dbReference>
<evidence type="ECO:0000259" key="1">
    <source>
        <dbReference type="PROSITE" id="PS51186"/>
    </source>
</evidence>
<dbReference type="InterPro" id="IPR051531">
    <property type="entry name" value="N-acetyltransferase"/>
</dbReference>
<dbReference type="SUPFAM" id="SSF55729">
    <property type="entry name" value="Acyl-CoA N-acyltransferases (Nat)"/>
    <property type="match status" value="1"/>
</dbReference>
<evidence type="ECO:0000313" key="3">
    <source>
        <dbReference type="Proteomes" id="UP001597510"/>
    </source>
</evidence>
<protein>
    <submittedName>
        <fullName evidence="2">GNAT family N-acetyltransferase</fullName>
        <ecNumber evidence="2">2.3.-.-</ecNumber>
    </submittedName>
</protein>
<keyword evidence="2" id="KW-0808">Transferase</keyword>
<dbReference type="GO" id="GO:0016746">
    <property type="term" value="F:acyltransferase activity"/>
    <property type="evidence" value="ECO:0007669"/>
    <property type="project" value="UniProtKB-KW"/>
</dbReference>
<dbReference type="EC" id="2.3.-.-" evidence="2"/>
<gene>
    <name evidence="2" type="ORF">ACFSR2_15965</name>
</gene>
<dbReference type="InterPro" id="IPR016181">
    <property type="entry name" value="Acyl_CoA_acyltransferase"/>
</dbReference>
<organism evidence="2 3">
    <name type="scientific">Emticicia soli</name>
    <dbReference type="NCBI Taxonomy" id="2027878"/>
    <lineage>
        <taxon>Bacteria</taxon>
        <taxon>Pseudomonadati</taxon>
        <taxon>Bacteroidota</taxon>
        <taxon>Cytophagia</taxon>
        <taxon>Cytophagales</taxon>
        <taxon>Leadbetterellaceae</taxon>
        <taxon>Emticicia</taxon>
    </lineage>
</organism>
<sequence length="145" mass="16473">MKLLPIRQYLNENKALLAKPECQELVEMSVEFYEKVGYIPPWICYFVEENGMIIGSAAIKGPPIDNIVELAYGTMEDYRNQGVGTAICKLLVDLALKTDPSVKIMARTLPENKFSCRILERNKFTCIGTVDDPDDGEVLEWVYDF</sequence>
<accession>A0ABW5JB03</accession>
<dbReference type="InterPro" id="IPR000182">
    <property type="entry name" value="GNAT_dom"/>
</dbReference>
<dbReference type="CDD" id="cd04301">
    <property type="entry name" value="NAT_SF"/>
    <property type="match status" value="1"/>
</dbReference>
<evidence type="ECO:0000313" key="2">
    <source>
        <dbReference type="EMBL" id="MFD2522394.1"/>
    </source>
</evidence>
<dbReference type="PROSITE" id="PS51186">
    <property type="entry name" value="GNAT"/>
    <property type="match status" value="1"/>
</dbReference>
<keyword evidence="2" id="KW-0012">Acyltransferase</keyword>